<dbReference type="SUPFAM" id="SSF55021">
    <property type="entry name" value="ACT-like"/>
    <property type="match status" value="1"/>
</dbReference>
<comment type="caution">
    <text evidence="14">The sequence shown here is derived from an EMBL/GenBank/DDBJ whole genome shotgun (WGS) entry which is preliminary data.</text>
</comment>
<organism evidence="14 15">
    <name type="scientific">Albula glossodonta</name>
    <name type="common">roundjaw bonefish</name>
    <dbReference type="NCBI Taxonomy" id="121402"/>
    <lineage>
        <taxon>Eukaryota</taxon>
        <taxon>Metazoa</taxon>
        <taxon>Chordata</taxon>
        <taxon>Craniata</taxon>
        <taxon>Vertebrata</taxon>
        <taxon>Euteleostomi</taxon>
        <taxon>Actinopterygii</taxon>
        <taxon>Neopterygii</taxon>
        <taxon>Teleostei</taxon>
        <taxon>Albuliformes</taxon>
        <taxon>Albulidae</taxon>
        <taxon>Albula</taxon>
    </lineage>
</organism>
<comment type="subunit">
    <text evidence="9">Interacts with DNAJC12.</text>
</comment>
<keyword evidence="5 10" id="KW-0408">Iron</keyword>
<dbReference type="GO" id="GO:0005506">
    <property type="term" value="F:iron ion binding"/>
    <property type="evidence" value="ECO:0007669"/>
    <property type="project" value="InterPro"/>
</dbReference>
<evidence type="ECO:0000256" key="3">
    <source>
        <dbReference type="ARBA" id="ARBA00022723"/>
    </source>
</evidence>
<evidence type="ECO:0000259" key="13">
    <source>
        <dbReference type="PROSITE" id="PS51671"/>
    </source>
</evidence>
<dbReference type="Pfam" id="PF00351">
    <property type="entry name" value="Biopterin_H"/>
    <property type="match status" value="1"/>
</dbReference>
<feature type="binding site" evidence="10">
    <location>
        <position position="327"/>
    </location>
    <ligand>
        <name>Fe cation</name>
        <dbReference type="ChEBI" id="CHEBI:24875"/>
    </ligand>
</feature>
<dbReference type="InterPro" id="IPR001273">
    <property type="entry name" value="ArAA_hydroxylase"/>
</dbReference>
<feature type="domain" description="ACT" evidence="13">
    <location>
        <begin position="90"/>
        <end position="165"/>
    </location>
</feature>
<dbReference type="Gene3D" id="1.10.800.10">
    <property type="entry name" value="Aromatic amino acid hydroxylase"/>
    <property type="match status" value="1"/>
</dbReference>
<keyword evidence="15" id="KW-1185">Reference proteome</keyword>
<protein>
    <recommendedName>
        <fullName evidence="7">Tryptophan 5-hydroxylase 2</fullName>
    </recommendedName>
    <alternativeName>
        <fullName evidence="8">Tryptophan 5-monooxygenase 2</fullName>
    </alternativeName>
</protein>
<dbReference type="InterPro" id="IPR018301">
    <property type="entry name" value="ArAA_hydroxylase_Fe/CU_BS"/>
</dbReference>
<feature type="binding site" evidence="10">
    <location>
        <position position="322"/>
    </location>
    <ligand>
        <name>Fe cation</name>
        <dbReference type="ChEBI" id="CHEBI:24875"/>
    </ligand>
</feature>
<dbReference type="Proteomes" id="UP000824540">
    <property type="component" value="Unassembled WGS sequence"/>
</dbReference>
<evidence type="ECO:0000313" key="15">
    <source>
        <dbReference type="Proteomes" id="UP000824540"/>
    </source>
</evidence>
<dbReference type="InterPro" id="IPR036329">
    <property type="entry name" value="Aro-AA_hydroxylase_C_sf"/>
</dbReference>
<name>A0A8T2N1I6_9TELE</name>
<dbReference type="AlphaFoldDB" id="A0A8T2N1I6"/>
<evidence type="ECO:0000313" key="14">
    <source>
        <dbReference type="EMBL" id="KAG9331748.1"/>
    </source>
</evidence>
<evidence type="ECO:0000256" key="11">
    <source>
        <dbReference type="SAM" id="MobiDB-lite"/>
    </source>
</evidence>
<evidence type="ECO:0000259" key="12">
    <source>
        <dbReference type="PROSITE" id="PS51410"/>
    </source>
</evidence>
<dbReference type="InterPro" id="IPR019774">
    <property type="entry name" value="Aromatic-AA_hydroxylase_C"/>
</dbReference>
<accession>A0A8T2N1I6</accession>
<keyword evidence="6" id="KW-0503">Monooxygenase</keyword>
<comment type="similarity">
    <text evidence="2">Belongs to the biopterin-dependent aromatic amino acid hydroxylase family.</text>
</comment>
<evidence type="ECO:0000256" key="10">
    <source>
        <dbReference type="PIRSR" id="PIRSR601273-2"/>
    </source>
</evidence>
<dbReference type="EMBL" id="JAFBMS010000298">
    <property type="protein sequence ID" value="KAG9331748.1"/>
    <property type="molecule type" value="Genomic_DNA"/>
</dbReference>
<evidence type="ECO:0000256" key="4">
    <source>
        <dbReference type="ARBA" id="ARBA00023002"/>
    </source>
</evidence>
<feature type="compositionally biased region" description="Basic and acidic residues" evidence="11">
    <location>
        <begin position="372"/>
        <end position="389"/>
    </location>
</feature>
<dbReference type="OrthoDB" id="983542at2759"/>
<dbReference type="PANTHER" id="PTHR11473:SF16">
    <property type="entry name" value="TRYPTOPHAN 5-HYDROXYLASE 2"/>
    <property type="match status" value="1"/>
</dbReference>
<feature type="region of interest" description="Disordered" evidence="11">
    <location>
        <begin position="370"/>
        <end position="389"/>
    </location>
</feature>
<dbReference type="GO" id="GO:0043005">
    <property type="term" value="C:neuron projection"/>
    <property type="evidence" value="ECO:0007669"/>
    <property type="project" value="TreeGrafter"/>
</dbReference>
<evidence type="ECO:0000256" key="7">
    <source>
        <dbReference type="ARBA" id="ARBA00040889"/>
    </source>
</evidence>
<evidence type="ECO:0000256" key="6">
    <source>
        <dbReference type="ARBA" id="ARBA00023033"/>
    </source>
</evidence>
<evidence type="ECO:0000256" key="1">
    <source>
        <dbReference type="ARBA" id="ARBA00001954"/>
    </source>
</evidence>
<evidence type="ECO:0000256" key="5">
    <source>
        <dbReference type="ARBA" id="ARBA00023004"/>
    </source>
</evidence>
<keyword evidence="4" id="KW-0560">Oxidoreductase</keyword>
<sequence length="389" mass="43855">GWELWRGGGVGILIGSSSGRYKGGVLWGRRECVTKRGEVLELNVEAVTAMAVSPLKKGRLEPSRRPSFGPIDEQGGKSSRVQPDESGKTTVVFSLKNEIGCLVKALRLFQERGVNLAHIESRRSKRRASEVEIYADCSCSKEDFGNLVLHLKRHLSISSLASPEHTLAEEEVLMYGSELDADHPGFKDTVYRERRKYFVEVAMNYKFGHPIPRIEYTPEEVRTWGVVFRELTKLYPTHACREYLKNLPLLTKHCGYREDNIPQLEDVSLFLRERSGFTVRPVAGYLSPRDFLAGLAFRVFNCTQYVRHGTDPLYTPEPDTCHELLGHVPLLADPKFAQFSQEIGLAVLKAGQQKSSASAKRCTPLSVSRSQRFRDADGGQERENHVFDI</sequence>
<feature type="non-terminal residue" evidence="14">
    <location>
        <position position="389"/>
    </location>
</feature>
<dbReference type="GO" id="GO:0004510">
    <property type="term" value="F:tryptophan 5-monooxygenase activity"/>
    <property type="evidence" value="ECO:0007669"/>
    <property type="project" value="TreeGrafter"/>
</dbReference>
<proteinExistence type="inferred from homology"/>
<dbReference type="GO" id="GO:0009072">
    <property type="term" value="P:aromatic amino acid metabolic process"/>
    <property type="evidence" value="ECO:0007669"/>
    <property type="project" value="InterPro"/>
</dbReference>
<dbReference type="PROSITE" id="PS00367">
    <property type="entry name" value="BH4_AAA_HYDROXYL_1"/>
    <property type="match status" value="1"/>
</dbReference>
<keyword evidence="3 10" id="KW-0479">Metal-binding</keyword>
<dbReference type="InterPro" id="IPR036951">
    <property type="entry name" value="ArAA_hydroxylase_sf"/>
</dbReference>
<dbReference type="SUPFAM" id="SSF56534">
    <property type="entry name" value="Aromatic aminoacid monoxygenases, catalytic and oligomerization domains"/>
    <property type="match status" value="1"/>
</dbReference>
<dbReference type="InterPro" id="IPR002912">
    <property type="entry name" value="ACT_dom"/>
</dbReference>
<dbReference type="PROSITE" id="PS51410">
    <property type="entry name" value="BH4_AAA_HYDROXYL_2"/>
    <property type="match status" value="1"/>
</dbReference>
<gene>
    <name evidence="14" type="ORF">JZ751_017264</name>
</gene>
<dbReference type="InterPro" id="IPR045865">
    <property type="entry name" value="ACT-like_dom_sf"/>
</dbReference>
<comment type="cofactor">
    <cofactor evidence="1 10">
        <name>Fe(2+)</name>
        <dbReference type="ChEBI" id="CHEBI:29033"/>
    </cofactor>
</comment>
<evidence type="ECO:0000256" key="8">
    <source>
        <dbReference type="ARBA" id="ARBA00042662"/>
    </source>
</evidence>
<feature type="region of interest" description="Disordered" evidence="11">
    <location>
        <begin position="57"/>
        <end position="85"/>
    </location>
</feature>
<dbReference type="PANTHER" id="PTHR11473">
    <property type="entry name" value="AROMATIC AMINO ACID HYDROXYLASE"/>
    <property type="match status" value="1"/>
</dbReference>
<evidence type="ECO:0000256" key="2">
    <source>
        <dbReference type="ARBA" id="ARBA00009712"/>
    </source>
</evidence>
<dbReference type="PROSITE" id="PS51671">
    <property type="entry name" value="ACT"/>
    <property type="match status" value="1"/>
</dbReference>
<evidence type="ECO:0000256" key="9">
    <source>
        <dbReference type="ARBA" id="ARBA00062416"/>
    </source>
</evidence>
<reference evidence="14" key="1">
    <citation type="thesis" date="2021" institute="BYU ScholarsArchive" country="Provo, UT, USA">
        <title>Applications of and Algorithms for Genome Assembly and Genomic Analyses with an Emphasis on Marine Teleosts.</title>
        <authorList>
            <person name="Pickett B.D."/>
        </authorList>
    </citation>
    <scope>NUCLEOTIDE SEQUENCE</scope>
    <source>
        <strain evidence="14">HI-2016</strain>
    </source>
</reference>
<dbReference type="PRINTS" id="PR00372">
    <property type="entry name" value="FYWHYDRXLASE"/>
</dbReference>
<feature type="domain" description="Biopterin-dependent aromatic amino acid hydroxylase family profile" evidence="12">
    <location>
        <begin position="143"/>
        <end position="389"/>
    </location>
</feature>